<dbReference type="Proteomes" id="UP000823775">
    <property type="component" value="Unassembled WGS sequence"/>
</dbReference>
<dbReference type="EMBL" id="JACEIK010006096">
    <property type="protein sequence ID" value="MCE2055077.1"/>
    <property type="molecule type" value="Genomic_DNA"/>
</dbReference>
<organism evidence="1 2">
    <name type="scientific">Datura stramonium</name>
    <name type="common">Jimsonweed</name>
    <name type="synonym">Common thornapple</name>
    <dbReference type="NCBI Taxonomy" id="4076"/>
    <lineage>
        <taxon>Eukaryota</taxon>
        <taxon>Viridiplantae</taxon>
        <taxon>Streptophyta</taxon>
        <taxon>Embryophyta</taxon>
        <taxon>Tracheophyta</taxon>
        <taxon>Spermatophyta</taxon>
        <taxon>Magnoliopsida</taxon>
        <taxon>eudicotyledons</taxon>
        <taxon>Gunneridae</taxon>
        <taxon>Pentapetalae</taxon>
        <taxon>asterids</taxon>
        <taxon>lamiids</taxon>
        <taxon>Solanales</taxon>
        <taxon>Solanaceae</taxon>
        <taxon>Solanoideae</taxon>
        <taxon>Datureae</taxon>
        <taxon>Datura</taxon>
    </lineage>
</organism>
<evidence type="ECO:0000313" key="2">
    <source>
        <dbReference type="Proteomes" id="UP000823775"/>
    </source>
</evidence>
<sequence>MASLVASFPLPCRLKVTTARAQFTIFRMCLISVSRISDNAQTHRRAQLGHIWGLVSSSVIRDWHLYFTGAGLYSTAYSTTDGVVGALLRLERGSVHRTMALAFCSNLEERMNQLVSQIESGVNVDERSPLMEMVATNLKCGKSCGDRITRSRKPPHVREASVDGEDIDLDYGTMLFEEYLQAILLNHDGEAIEGLEEVCHTLAIDIIDV</sequence>
<gene>
    <name evidence="1" type="ORF">HAX54_041895</name>
</gene>
<protein>
    <submittedName>
        <fullName evidence="1">Uncharacterized protein</fullName>
    </submittedName>
</protein>
<proteinExistence type="predicted"/>
<comment type="caution">
    <text evidence="1">The sequence shown here is derived from an EMBL/GenBank/DDBJ whole genome shotgun (WGS) entry which is preliminary data.</text>
</comment>
<keyword evidence="2" id="KW-1185">Reference proteome</keyword>
<reference evidence="1 2" key="1">
    <citation type="journal article" date="2021" name="BMC Genomics">
        <title>Datura genome reveals duplications of psychoactive alkaloid biosynthetic genes and high mutation rate following tissue culture.</title>
        <authorList>
            <person name="Rajewski A."/>
            <person name="Carter-House D."/>
            <person name="Stajich J."/>
            <person name="Litt A."/>
        </authorList>
    </citation>
    <scope>NUCLEOTIDE SEQUENCE [LARGE SCALE GENOMIC DNA]</scope>
    <source>
        <strain evidence="1">AR-01</strain>
    </source>
</reference>
<evidence type="ECO:0000313" key="1">
    <source>
        <dbReference type="EMBL" id="MCE2055077.1"/>
    </source>
</evidence>
<name>A0ABS8VYN8_DATST</name>
<accession>A0ABS8VYN8</accession>